<name>A0A9W8TCM1_9HYPO</name>
<evidence type="ECO:0000313" key="2">
    <source>
        <dbReference type="Proteomes" id="UP001140502"/>
    </source>
</evidence>
<proteinExistence type="predicted"/>
<organism evidence="1 2">
    <name type="scientific">Fusarium piperis</name>
    <dbReference type="NCBI Taxonomy" id="1435070"/>
    <lineage>
        <taxon>Eukaryota</taxon>
        <taxon>Fungi</taxon>
        <taxon>Dikarya</taxon>
        <taxon>Ascomycota</taxon>
        <taxon>Pezizomycotina</taxon>
        <taxon>Sordariomycetes</taxon>
        <taxon>Hypocreomycetidae</taxon>
        <taxon>Hypocreales</taxon>
        <taxon>Nectriaceae</taxon>
        <taxon>Fusarium</taxon>
        <taxon>Fusarium solani species complex</taxon>
    </lineage>
</organism>
<accession>A0A9W8TCM1</accession>
<dbReference type="PANTHER" id="PTHR36183">
    <property type="entry name" value="BETA-GLUCURONIDASE"/>
    <property type="match status" value="1"/>
</dbReference>
<dbReference type="InterPro" id="IPR052974">
    <property type="entry name" value="GH79_Enzymes"/>
</dbReference>
<evidence type="ECO:0000313" key="1">
    <source>
        <dbReference type="EMBL" id="KAJ4310235.1"/>
    </source>
</evidence>
<protein>
    <submittedName>
        <fullName evidence="1">GTP-binding protein gtr2</fullName>
    </submittedName>
</protein>
<dbReference type="AlphaFoldDB" id="A0A9W8TCM1"/>
<dbReference type="OrthoDB" id="2831684at2759"/>
<sequence length="160" mass="18371">MVYTGPGFFDGLHNFPGTHWSWQLNMGITFGKKCGLENALEVAKIVVDNATDKLENFKIGNEPGLMALFKHRSEGYSLKEYVNEWNQYATKAAKHVLRHNKYGLEKKRFFQGSHVAGTIEPEWSIEEALQDGLDRNGFFKSVSYHQYAARNEPWVRLQNS</sequence>
<reference evidence="1" key="1">
    <citation type="submission" date="2022-10" db="EMBL/GenBank/DDBJ databases">
        <title>Tapping the CABI collections for fungal endophytes: first genome assemblies for Collariella, Neodidymelliopsis, Ascochyta clinopodiicola, Didymella pomorum, Didymosphaeria variabile, Neocosmospora piperis and Neocucurbitaria cava.</title>
        <authorList>
            <person name="Hill R."/>
        </authorList>
    </citation>
    <scope>NUCLEOTIDE SEQUENCE</scope>
    <source>
        <strain evidence="1">IMI 366586</strain>
    </source>
</reference>
<comment type="caution">
    <text evidence="1">The sequence shown here is derived from an EMBL/GenBank/DDBJ whole genome shotgun (WGS) entry which is preliminary data.</text>
</comment>
<gene>
    <name evidence="1" type="primary">GTR2_2</name>
    <name evidence="1" type="ORF">N0V84_011069</name>
</gene>
<keyword evidence="2" id="KW-1185">Reference proteome</keyword>
<dbReference type="PANTHER" id="PTHR36183:SF2">
    <property type="entry name" value="BETA-GLUCURONIDASE C-TERMINAL DOMAIN-CONTAINING PROTEIN"/>
    <property type="match status" value="1"/>
</dbReference>
<dbReference type="Gene3D" id="3.20.20.80">
    <property type="entry name" value="Glycosidases"/>
    <property type="match status" value="1"/>
</dbReference>
<dbReference type="Proteomes" id="UP001140502">
    <property type="component" value="Unassembled WGS sequence"/>
</dbReference>
<dbReference type="EMBL" id="JAPEUR010000388">
    <property type="protein sequence ID" value="KAJ4310235.1"/>
    <property type="molecule type" value="Genomic_DNA"/>
</dbReference>